<dbReference type="AlphaFoldDB" id="A0AAW6BGC5"/>
<gene>
    <name evidence="5" type="primary">yegQ</name>
    <name evidence="5" type="ORF">PH362_02690</name>
</gene>
<name>A0AAW6BGC5_9GAMM</name>
<evidence type="ECO:0000256" key="3">
    <source>
        <dbReference type="ARBA" id="ARBA00038374"/>
    </source>
</evidence>
<dbReference type="NCBIfam" id="NF011996">
    <property type="entry name" value="PRK15452.1"/>
    <property type="match status" value="1"/>
</dbReference>
<evidence type="ECO:0000259" key="4">
    <source>
        <dbReference type="Pfam" id="PF16325"/>
    </source>
</evidence>
<dbReference type="Pfam" id="PF16325">
    <property type="entry name" value="Peptidase_U32_C"/>
    <property type="match status" value="1"/>
</dbReference>
<dbReference type="Proteomes" id="UP001212996">
    <property type="component" value="Unassembled WGS sequence"/>
</dbReference>
<dbReference type="Gene3D" id="2.40.30.10">
    <property type="entry name" value="Translation factors"/>
    <property type="match status" value="1"/>
</dbReference>
<dbReference type="RefSeq" id="WP_271865747.1">
    <property type="nucleotide sequence ID" value="NZ_JAQMFO010000002.1"/>
</dbReference>
<feature type="domain" description="Peptidase family U32 C-terminal" evidence="4">
    <location>
        <begin position="359"/>
        <end position="440"/>
    </location>
</feature>
<dbReference type="InterPro" id="IPR051454">
    <property type="entry name" value="RNA/ubiquinone_mod_enzymes"/>
</dbReference>
<sequence>MFTPELLSPAGSLKNMRYAFAYGADAVYAGQPRYSLRVRNNEFNHKNLALGIKEAHELGKRFYVVVNIAPHNAKLKTFIRDLKPVIDMGPDALIMSDPGLIMMVREAFPEMEIHLSVQANAVNWATVKFWQQMGLTRVILSRELSLDEINEIRQQVPDMELEVFVHGALCMAYSGRCLLSGYINKRDPNQGTCTNACRWEYHVQEGKEDDIGNIVHMHEPIPTKSIEPTLGKGTPTDKVFTFEEAKRPGEYMSAFEDEHGTYIMNSKDLRAVEHIERLTKMGVHSLKIEGRTKSFYYCARTAQVYRRAIDDAVAGKPFDPTLLTTLEGLAHRGYTEGFLRRHTHDAYQTYEYGYSISDTQQFVGEFTGERVNGLAEVAVKNKFMIGDRLELMTPSGNIQFTLEAMQDKKGQPMEVAPGDGYIVYLPIPKQIDINYALLIRNLNGINSQYPQTNRDSDK</sequence>
<reference evidence="5" key="1">
    <citation type="submission" date="2023-01" db="EMBL/GenBank/DDBJ databases">
        <title>Genome sequencing of Photorhabdus bodei 09-20.</title>
        <authorList>
            <person name="Kalindamar S."/>
            <person name="Kumru S."/>
        </authorList>
    </citation>
    <scope>NUCLEOTIDE SEQUENCE</scope>
    <source>
        <strain evidence="5">09-20</strain>
    </source>
</reference>
<protein>
    <submittedName>
        <fullName evidence="5">tRNA 5-hydroxyuridine modification protein YegQ</fullName>
    </submittedName>
</protein>
<dbReference type="GO" id="GO:0008233">
    <property type="term" value="F:peptidase activity"/>
    <property type="evidence" value="ECO:0007669"/>
    <property type="project" value="UniProtKB-KW"/>
</dbReference>
<evidence type="ECO:0000313" key="6">
    <source>
        <dbReference type="Proteomes" id="UP001212996"/>
    </source>
</evidence>
<evidence type="ECO:0000313" key="5">
    <source>
        <dbReference type="EMBL" id="MDB6370899.1"/>
    </source>
</evidence>
<keyword evidence="2" id="KW-0378">Hydrolase</keyword>
<dbReference type="PANTHER" id="PTHR30217:SF6">
    <property type="entry name" value="TRNA HYDROXYLATION PROTEIN P"/>
    <property type="match status" value="1"/>
</dbReference>
<dbReference type="InterPro" id="IPR032525">
    <property type="entry name" value="Peptidase_U32_C"/>
</dbReference>
<keyword evidence="1" id="KW-0645">Protease</keyword>
<proteinExistence type="inferred from homology"/>
<accession>A0AAW6BGC5</accession>
<dbReference type="PROSITE" id="PS01276">
    <property type="entry name" value="PEPTIDASE_U32"/>
    <property type="match status" value="1"/>
</dbReference>
<organism evidence="5 6">
    <name type="scientific">Photorhabdus bodei</name>
    <dbReference type="NCBI Taxonomy" id="2029681"/>
    <lineage>
        <taxon>Bacteria</taxon>
        <taxon>Pseudomonadati</taxon>
        <taxon>Pseudomonadota</taxon>
        <taxon>Gammaproteobacteria</taxon>
        <taxon>Enterobacterales</taxon>
        <taxon>Morganellaceae</taxon>
        <taxon>Photorhabdus</taxon>
    </lineage>
</organism>
<evidence type="ECO:0000256" key="1">
    <source>
        <dbReference type="ARBA" id="ARBA00022670"/>
    </source>
</evidence>
<dbReference type="Pfam" id="PF01136">
    <property type="entry name" value="Peptidase_U32"/>
    <property type="match status" value="1"/>
</dbReference>
<evidence type="ECO:0000256" key="2">
    <source>
        <dbReference type="ARBA" id="ARBA00022801"/>
    </source>
</evidence>
<comment type="similarity">
    <text evidence="3">Belongs to the peptidase U32 family.</text>
</comment>
<dbReference type="GO" id="GO:0006508">
    <property type="term" value="P:proteolysis"/>
    <property type="evidence" value="ECO:0007669"/>
    <property type="project" value="UniProtKB-KW"/>
</dbReference>
<dbReference type="EMBL" id="JAQMFO010000002">
    <property type="protein sequence ID" value="MDB6370899.1"/>
    <property type="molecule type" value="Genomic_DNA"/>
</dbReference>
<comment type="caution">
    <text evidence="5">The sequence shown here is derived from an EMBL/GenBank/DDBJ whole genome shotgun (WGS) entry which is preliminary data.</text>
</comment>
<dbReference type="GO" id="GO:0005829">
    <property type="term" value="C:cytosol"/>
    <property type="evidence" value="ECO:0007669"/>
    <property type="project" value="TreeGrafter"/>
</dbReference>
<dbReference type="InterPro" id="IPR001539">
    <property type="entry name" value="Peptidase_U32"/>
</dbReference>
<dbReference type="PANTHER" id="PTHR30217">
    <property type="entry name" value="PEPTIDASE U32 FAMILY"/>
    <property type="match status" value="1"/>
</dbReference>